<dbReference type="GO" id="GO:0004180">
    <property type="term" value="F:carboxypeptidase activity"/>
    <property type="evidence" value="ECO:0007669"/>
    <property type="project" value="UniProtKB-KW"/>
</dbReference>
<dbReference type="Proteomes" id="UP000198976">
    <property type="component" value="Chromosome I"/>
</dbReference>
<evidence type="ECO:0000256" key="1">
    <source>
        <dbReference type="ARBA" id="ARBA00010233"/>
    </source>
</evidence>
<dbReference type="EMBL" id="LT629792">
    <property type="protein sequence ID" value="SDT86668.1"/>
    <property type="molecule type" value="Genomic_DNA"/>
</dbReference>
<evidence type="ECO:0000259" key="3">
    <source>
        <dbReference type="Pfam" id="PF02016"/>
    </source>
</evidence>
<evidence type="ECO:0000256" key="2">
    <source>
        <dbReference type="ARBA" id="ARBA00022801"/>
    </source>
</evidence>
<dbReference type="PANTHER" id="PTHR30237:SF4">
    <property type="entry name" value="LD-CARBOXYPEPTIDASE C-TERMINAL DOMAIN-CONTAINING PROTEIN"/>
    <property type="match status" value="1"/>
</dbReference>
<organism evidence="5 6">
    <name type="scientific">Schaalia radingae</name>
    <dbReference type="NCBI Taxonomy" id="131110"/>
    <lineage>
        <taxon>Bacteria</taxon>
        <taxon>Bacillati</taxon>
        <taxon>Actinomycetota</taxon>
        <taxon>Actinomycetes</taxon>
        <taxon>Actinomycetales</taxon>
        <taxon>Actinomycetaceae</taxon>
        <taxon>Schaalia</taxon>
    </lineage>
</organism>
<evidence type="ECO:0000313" key="6">
    <source>
        <dbReference type="Proteomes" id="UP000198976"/>
    </source>
</evidence>
<name>A0ABY0V5E6_9ACTO</name>
<keyword evidence="5" id="KW-0645">Protease</keyword>
<dbReference type="Gene3D" id="3.40.50.10740">
    <property type="entry name" value="Class I glutamine amidotransferase-like"/>
    <property type="match status" value="1"/>
</dbReference>
<dbReference type="InterPro" id="IPR003507">
    <property type="entry name" value="S66_fam"/>
</dbReference>
<dbReference type="CDD" id="cd07062">
    <property type="entry name" value="Peptidase_S66_mccF_like"/>
    <property type="match status" value="1"/>
</dbReference>
<sequence>MATMAHQISAPVPAEPGDKVALLSPAWAAPAYFPEVHRQAVSRMEELLNVEVVEYPTTAAMNASPADRARDFNAALADPQIRAIFTTVGGDDQIRITRFLDPVLARRDPKPVFGYSDNTNILNWLWRNEIASYHGGASMVHFGSGPGVDSEHLATVRAALFGQEDLPLPMPEDSEDYGWDWSTPQALTEPVRRESAIPLEFIGPDALVRGRTWGGCMEVIDQLALADRLPAARELEGAILLLETSEMLPPPDYVGRWVRAMGERGYLDAAAGLVFARPVVRNREMPDEPEAVVTARREAYTEYLLSNIVDYTRDLLVCIGLPFGHTRPQLVLPYGGEITLDPSAGAVIAHFASV</sequence>
<feature type="domain" description="LD-carboxypeptidase N-terminal" evidence="3">
    <location>
        <begin position="20"/>
        <end position="135"/>
    </location>
</feature>
<dbReference type="SUPFAM" id="SSF52317">
    <property type="entry name" value="Class I glutamine amidotransferase-like"/>
    <property type="match status" value="1"/>
</dbReference>
<dbReference type="Gene3D" id="3.50.30.60">
    <property type="entry name" value="LD-carboxypeptidase A C-terminal domain-like"/>
    <property type="match status" value="1"/>
</dbReference>
<dbReference type="Pfam" id="PF17676">
    <property type="entry name" value="Peptidase_S66C"/>
    <property type="match status" value="1"/>
</dbReference>
<accession>A0ABY0V5E6</accession>
<comment type="similarity">
    <text evidence="1">Belongs to the peptidase S66 family.</text>
</comment>
<dbReference type="InterPro" id="IPR027461">
    <property type="entry name" value="Carboxypeptidase_A_C_sf"/>
</dbReference>
<proteinExistence type="inferred from homology"/>
<dbReference type="Pfam" id="PF02016">
    <property type="entry name" value="Peptidase_S66"/>
    <property type="match status" value="1"/>
</dbReference>
<dbReference type="InterPro" id="IPR040921">
    <property type="entry name" value="Peptidase_S66C"/>
</dbReference>
<protein>
    <submittedName>
        <fullName evidence="5">Muramoyltetrapeptide carboxypeptidase LdcA (Peptidoglycan recycling)</fullName>
    </submittedName>
</protein>
<evidence type="ECO:0000259" key="4">
    <source>
        <dbReference type="Pfam" id="PF17676"/>
    </source>
</evidence>
<keyword evidence="2" id="KW-0378">Hydrolase</keyword>
<evidence type="ECO:0000313" key="5">
    <source>
        <dbReference type="EMBL" id="SDT86668.1"/>
    </source>
</evidence>
<dbReference type="PANTHER" id="PTHR30237">
    <property type="entry name" value="MURAMOYLTETRAPEPTIDE CARBOXYPEPTIDASE"/>
    <property type="match status" value="1"/>
</dbReference>
<dbReference type="InterPro" id="IPR027478">
    <property type="entry name" value="LdcA_N"/>
</dbReference>
<dbReference type="SUPFAM" id="SSF141986">
    <property type="entry name" value="LD-carboxypeptidase A C-terminal domain-like"/>
    <property type="match status" value="1"/>
</dbReference>
<gene>
    <name evidence="5" type="ORF">SAMN04489714_0333</name>
</gene>
<reference evidence="5 6" key="1">
    <citation type="submission" date="2016-10" db="EMBL/GenBank/DDBJ databases">
        <authorList>
            <person name="Varghese N."/>
            <person name="Submissions S."/>
        </authorList>
    </citation>
    <scope>NUCLEOTIDE SEQUENCE [LARGE SCALE GENOMIC DNA]</scope>
    <source>
        <strain evidence="5 6">DSM 9169</strain>
    </source>
</reference>
<feature type="domain" description="LD-carboxypeptidase C-terminal" evidence="4">
    <location>
        <begin position="209"/>
        <end position="340"/>
    </location>
</feature>
<keyword evidence="5" id="KW-0121">Carboxypeptidase</keyword>
<dbReference type="InterPro" id="IPR029062">
    <property type="entry name" value="Class_I_gatase-like"/>
</dbReference>
<dbReference type="InterPro" id="IPR040449">
    <property type="entry name" value="Peptidase_S66_N"/>
</dbReference>
<keyword evidence="6" id="KW-1185">Reference proteome</keyword>